<dbReference type="EMBL" id="DVFO01000083">
    <property type="protein sequence ID" value="HIQ61438.1"/>
    <property type="molecule type" value="Genomic_DNA"/>
</dbReference>
<dbReference type="SUPFAM" id="SSF53613">
    <property type="entry name" value="Ribokinase-like"/>
    <property type="match status" value="1"/>
</dbReference>
<dbReference type="PANTHER" id="PTHR10534:SF2">
    <property type="entry name" value="PYRIDOXAL KINASE"/>
    <property type="match status" value="1"/>
</dbReference>
<dbReference type="EC" id="2.7.1.35" evidence="1"/>
<gene>
    <name evidence="7" type="ORF">IAD31_07575</name>
</gene>
<evidence type="ECO:0000256" key="1">
    <source>
        <dbReference type="ARBA" id="ARBA00012104"/>
    </source>
</evidence>
<keyword evidence="3" id="KW-0547">Nucleotide-binding</keyword>
<dbReference type="PANTHER" id="PTHR10534">
    <property type="entry name" value="PYRIDOXAL KINASE"/>
    <property type="match status" value="1"/>
</dbReference>
<dbReference type="CDD" id="cd01173">
    <property type="entry name" value="pyridoxal_pyridoxamine_kinase"/>
    <property type="match status" value="1"/>
</dbReference>
<keyword evidence="4 7" id="KW-0418">Kinase</keyword>
<dbReference type="Gene3D" id="3.40.1190.20">
    <property type="match status" value="1"/>
</dbReference>
<name>A0A9D0YV99_9FIRM</name>
<evidence type="ECO:0000256" key="2">
    <source>
        <dbReference type="ARBA" id="ARBA00022679"/>
    </source>
</evidence>
<keyword evidence="2 7" id="KW-0808">Transferase</keyword>
<evidence type="ECO:0000259" key="6">
    <source>
        <dbReference type="Pfam" id="PF08543"/>
    </source>
</evidence>
<sequence>MRKVAAIHDLSCYGRCSLAVILPVLSVMGMQCCPLPGTVLSTHTGGFGPVQRTDLTGQVDGTLRHWEELGLCFDGIYTGYMASAAQIHQAMEAVERLSGENTQVVVDPVLGDHGKLYTSITPEMAQAMGDLCQKAQVITPNLTEAAILLGLAPDALLDQRGEDLAVELSGQGQRSVVVTGVTPEPGYTGAVWFDHTTGASGTTVAVRAPGEYPGTGDLFAAVLTGSLVMGESLERGVSRAAHFITRCASYTAALGTDVREGVLFEPLLPLLLGDALAMDDRI</sequence>
<dbReference type="InterPro" id="IPR004625">
    <property type="entry name" value="PyrdxlKinase"/>
</dbReference>
<evidence type="ECO:0000256" key="3">
    <source>
        <dbReference type="ARBA" id="ARBA00022741"/>
    </source>
</evidence>
<dbReference type="GO" id="GO:0005829">
    <property type="term" value="C:cytosol"/>
    <property type="evidence" value="ECO:0007669"/>
    <property type="project" value="TreeGrafter"/>
</dbReference>
<dbReference type="GO" id="GO:0005524">
    <property type="term" value="F:ATP binding"/>
    <property type="evidence" value="ECO:0007669"/>
    <property type="project" value="UniProtKB-KW"/>
</dbReference>
<dbReference type="NCBIfam" id="NF005491">
    <property type="entry name" value="PRK07105.1"/>
    <property type="match status" value="1"/>
</dbReference>
<dbReference type="Pfam" id="PF08543">
    <property type="entry name" value="Phos_pyr_kin"/>
    <property type="match status" value="1"/>
</dbReference>
<keyword evidence="5" id="KW-0067">ATP-binding</keyword>
<feature type="domain" description="Pyridoxamine kinase/Phosphomethylpyrimidine kinase" evidence="6">
    <location>
        <begin position="75"/>
        <end position="256"/>
    </location>
</feature>
<organism evidence="7 8">
    <name type="scientific">Candidatus Enterenecus faecium</name>
    <dbReference type="NCBI Taxonomy" id="2840780"/>
    <lineage>
        <taxon>Bacteria</taxon>
        <taxon>Bacillati</taxon>
        <taxon>Bacillota</taxon>
        <taxon>Clostridia</taxon>
        <taxon>Eubacteriales</taxon>
        <taxon>Candidatus Enterenecus</taxon>
    </lineage>
</organism>
<dbReference type="InterPro" id="IPR013749">
    <property type="entry name" value="PM/HMP-P_kinase-1"/>
</dbReference>
<dbReference type="Proteomes" id="UP000886879">
    <property type="component" value="Unassembled WGS sequence"/>
</dbReference>
<dbReference type="GO" id="GO:0009443">
    <property type="term" value="P:pyridoxal 5'-phosphate salvage"/>
    <property type="evidence" value="ECO:0007669"/>
    <property type="project" value="InterPro"/>
</dbReference>
<reference evidence="7" key="1">
    <citation type="submission" date="2020-10" db="EMBL/GenBank/DDBJ databases">
        <authorList>
            <person name="Gilroy R."/>
        </authorList>
    </citation>
    <scope>NUCLEOTIDE SEQUENCE</scope>
    <source>
        <strain evidence="7">ChiGjej2B2-12916</strain>
    </source>
</reference>
<evidence type="ECO:0000256" key="5">
    <source>
        <dbReference type="ARBA" id="ARBA00022840"/>
    </source>
</evidence>
<proteinExistence type="predicted"/>
<comment type="caution">
    <text evidence="7">The sequence shown here is derived from an EMBL/GenBank/DDBJ whole genome shotgun (WGS) entry which is preliminary data.</text>
</comment>
<protein>
    <recommendedName>
        <fullName evidence="1">pyridoxal kinase</fullName>
        <ecNumber evidence="1">2.7.1.35</ecNumber>
    </recommendedName>
</protein>
<evidence type="ECO:0000313" key="8">
    <source>
        <dbReference type="Proteomes" id="UP000886879"/>
    </source>
</evidence>
<dbReference type="GO" id="GO:0008478">
    <property type="term" value="F:pyridoxal kinase activity"/>
    <property type="evidence" value="ECO:0007669"/>
    <property type="project" value="UniProtKB-EC"/>
</dbReference>
<reference evidence="7" key="2">
    <citation type="journal article" date="2021" name="PeerJ">
        <title>Extensive microbial diversity within the chicken gut microbiome revealed by metagenomics and culture.</title>
        <authorList>
            <person name="Gilroy R."/>
            <person name="Ravi A."/>
            <person name="Getino M."/>
            <person name="Pursley I."/>
            <person name="Horton D.L."/>
            <person name="Alikhan N.F."/>
            <person name="Baker D."/>
            <person name="Gharbi K."/>
            <person name="Hall N."/>
            <person name="Watson M."/>
            <person name="Adriaenssens E.M."/>
            <person name="Foster-Nyarko E."/>
            <person name="Jarju S."/>
            <person name="Secka A."/>
            <person name="Antonio M."/>
            <person name="Oren A."/>
            <person name="Chaudhuri R.R."/>
            <person name="La Ragione R."/>
            <person name="Hildebrand F."/>
            <person name="Pallen M.J."/>
        </authorList>
    </citation>
    <scope>NUCLEOTIDE SEQUENCE</scope>
    <source>
        <strain evidence="7">ChiGjej2B2-12916</strain>
    </source>
</reference>
<dbReference type="InterPro" id="IPR029056">
    <property type="entry name" value="Ribokinase-like"/>
</dbReference>
<accession>A0A9D0YV99</accession>
<dbReference type="AlphaFoldDB" id="A0A9D0YV99"/>
<evidence type="ECO:0000256" key="4">
    <source>
        <dbReference type="ARBA" id="ARBA00022777"/>
    </source>
</evidence>
<evidence type="ECO:0000313" key="7">
    <source>
        <dbReference type="EMBL" id="HIQ61438.1"/>
    </source>
</evidence>